<evidence type="ECO:0000256" key="1">
    <source>
        <dbReference type="SAM" id="MobiDB-lite"/>
    </source>
</evidence>
<feature type="region of interest" description="Disordered" evidence="1">
    <location>
        <begin position="157"/>
        <end position="188"/>
    </location>
</feature>
<dbReference type="Proteomes" id="UP000017246">
    <property type="component" value="Unassembled WGS sequence"/>
</dbReference>
<reference evidence="2" key="2">
    <citation type="submission" date="2015-11" db="EMBL/GenBank/DDBJ databases">
        <authorList>
            <person name="Zhang Y."/>
            <person name="Guo Z."/>
        </authorList>
    </citation>
    <scope>NUCLEOTIDE SEQUENCE</scope>
</reference>
<dbReference type="EMBL" id="LN902841">
    <property type="protein sequence ID" value="CDS41407.1"/>
    <property type="molecule type" value="Genomic_DNA"/>
</dbReference>
<dbReference type="AlphaFoldDB" id="A0A068YGE1"/>
<dbReference type="OMA" id="VFLAVHI"/>
<dbReference type="OrthoDB" id="6224101at2759"/>
<evidence type="ECO:0000313" key="3">
    <source>
        <dbReference type="Proteomes" id="UP000017246"/>
    </source>
</evidence>
<sequence length="390" mass="44695">MSSLRYHPGKEMIRIEGCHMFMMNSCGKVGAFEGYQTLGIVVPEWLSTQGPKCAYLKVCQWLYPLDRSYSSIYCWRDRMIILEPFSHILHPRYIVIRLPYPLTEDQASTLWNLLDMNAQVLGKFCYTSENMVNEFQSIKLDPIDECELHNAPSNANASDLKVLKPQNKGKKRKKKKKKKEEKEKTARDICEIAESPPQPDNEGKQIYVTGPRDERYIKVITTPAPVSISYQVFLAVHIVYKELVKKRSKKEEEGIPSPFGFRKAMDLKACKLAELSKLPQLHQPGNLASAAAHFDGRLNKTRFIMVRPDLDEERAKRLNPCKIKGPLTSQPITPSRGCCLPLFDTLMILTPYNYPDHAYPSIANFERVLEDCEHHYPKERPANPNPDPTV</sequence>
<name>A0A068YGE1_ECHMU</name>
<evidence type="ECO:0000313" key="2">
    <source>
        <dbReference type="EMBL" id="CDS41407.1"/>
    </source>
</evidence>
<accession>A0A068YGE1</accession>
<proteinExistence type="predicted"/>
<gene>
    <name evidence="2" type="ORF">EmuJ_000905500</name>
</gene>
<organism evidence="2 3">
    <name type="scientific">Echinococcus multilocularis</name>
    <name type="common">Fox tapeworm</name>
    <dbReference type="NCBI Taxonomy" id="6211"/>
    <lineage>
        <taxon>Eukaryota</taxon>
        <taxon>Metazoa</taxon>
        <taxon>Spiralia</taxon>
        <taxon>Lophotrochozoa</taxon>
        <taxon>Platyhelminthes</taxon>
        <taxon>Cestoda</taxon>
        <taxon>Eucestoda</taxon>
        <taxon>Cyclophyllidea</taxon>
        <taxon>Taeniidae</taxon>
        <taxon>Echinococcus</taxon>
    </lineage>
</organism>
<keyword evidence="3" id="KW-1185">Reference proteome</keyword>
<reference evidence="2" key="1">
    <citation type="journal article" date="2013" name="Nature">
        <title>The genomes of four tapeworm species reveal adaptations to parasitism.</title>
        <authorList>
            <person name="Tsai I.J."/>
            <person name="Zarowiecki M."/>
            <person name="Holroyd N."/>
            <person name="Garciarrubio A."/>
            <person name="Sanchez-Flores A."/>
            <person name="Brooks K.L."/>
            <person name="Tracey A."/>
            <person name="Bobes R.J."/>
            <person name="Fragoso G."/>
            <person name="Sciutto E."/>
            <person name="Aslett M."/>
            <person name="Beasley H."/>
            <person name="Bennett H.M."/>
            <person name="Cai J."/>
            <person name="Camicia F."/>
            <person name="Clark R."/>
            <person name="Cucher M."/>
            <person name="De Silva N."/>
            <person name="Day T.A."/>
            <person name="Deplazes P."/>
            <person name="Estrada K."/>
            <person name="Fernandez C."/>
            <person name="Holland P.W."/>
            <person name="Hou J."/>
            <person name="Hu S."/>
            <person name="Huckvale T."/>
            <person name="Hung S.S."/>
            <person name="Kamenetzky L."/>
            <person name="Keane J.A."/>
            <person name="Kiss F."/>
            <person name="Koziol U."/>
            <person name="Lambert O."/>
            <person name="Liu K."/>
            <person name="Luo X."/>
            <person name="Luo Y."/>
            <person name="Macchiaroli N."/>
            <person name="Nichol S."/>
            <person name="Paps J."/>
            <person name="Parkinson J."/>
            <person name="Pouchkina-Stantcheva N."/>
            <person name="Riddiford N."/>
            <person name="Rosenzvit M."/>
            <person name="Salinas G."/>
            <person name="Wasmuth J.D."/>
            <person name="Zamanian M."/>
            <person name="Zheng Y."/>
            <person name="Cai X."/>
            <person name="Soberon X."/>
            <person name="Olson P.D."/>
            <person name="Laclette J.P."/>
            <person name="Brehm K."/>
            <person name="Berriman M."/>
            <person name="Garciarrubio A."/>
            <person name="Bobes R.J."/>
            <person name="Fragoso G."/>
            <person name="Sanchez-Flores A."/>
            <person name="Estrada K."/>
            <person name="Cevallos M.A."/>
            <person name="Morett E."/>
            <person name="Gonzalez V."/>
            <person name="Portillo T."/>
            <person name="Ochoa-Leyva A."/>
            <person name="Jose M.V."/>
            <person name="Sciutto E."/>
            <person name="Landa A."/>
            <person name="Jimenez L."/>
            <person name="Valdes V."/>
            <person name="Carrero J.C."/>
            <person name="Larralde C."/>
            <person name="Morales-Montor J."/>
            <person name="Limon-Lason J."/>
            <person name="Soberon X."/>
            <person name="Laclette J.P."/>
        </authorList>
    </citation>
    <scope>NUCLEOTIDE SEQUENCE [LARGE SCALE GENOMIC DNA]</scope>
</reference>
<protein>
    <submittedName>
        <fullName evidence="2">Uncharacterized protein</fullName>
    </submittedName>
</protein>
<feature type="compositionally biased region" description="Basic residues" evidence="1">
    <location>
        <begin position="167"/>
        <end position="179"/>
    </location>
</feature>